<organism evidence="3 4">
    <name type="scientific">Oreochromis niloticus</name>
    <name type="common">Nile tilapia</name>
    <name type="synonym">Tilapia nilotica</name>
    <dbReference type="NCBI Taxonomy" id="8128"/>
    <lineage>
        <taxon>Eukaryota</taxon>
        <taxon>Metazoa</taxon>
        <taxon>Chordata</taxon>
        <taxon>Craniata</taxon>
        <taxon>Vertebrata</taxon>
        <taxon>Euteleostomi</taxon>
        <taxon>Actinopterygii</taxon>
        <taxon>Neopterygii</taxon>
        <taxon>Teleostei</taxon>
        <taxon>Neoteleostei</taxon>
        <taxon>Acanthomorphata</taxon>
        <taxon>Ovalentaria</taxon>
        <taxon>Cichlomorphae</taxon>
        <taxon>Cichliformes</taxon>
        <taxon>Cichlidae</taxon>
        <taxon>African cichlids</taxon>
        <taxon>Pseudocrenilabrinae</taxon>
        <taxon>Oreochromini</taxon>
        <taxon>Oreochromis</taxon>
    </lineage>
</organism>
<evidence type="ECO:0000259" key="2">
    <source>
        <dbReference type="Pfam" id="PF00129"/>
    </source>
</evidence>
<dbReference type="InterPro" id="IPR011161">
    <property type="entry name" value="MHC_I-like_Ag-recog"/>
</dbReference>
<protein>
    <recommendedName>
        <fullName evidence="2">MHC class I-like antigen recognition-like domain-containing protein</fullName>
    </recommendedName>
</protein>
<evidence type="ECO:0000313" key="4">
    <source>
        <dbReference type="Proteomes" id="UP000005207"/>
    </source>
</evidence>
<dbReference type="PANTHER" id="PTHR16675">
    <property type="entry name" value="MHC CLASS I-RELATED"/>
    <property type="match status" value="1"/>
</dbReference>
<reference evidence="4" key="1">
    <citation type="submission" date="2012-01" db="EMBL/GenBank/DDBJ databases">
        <title>The Genome Sequence of Oreochromis niloticus (Nile Tilapia).</title>
        <authorList>
            <consortium name="Broad Institute Genome Assembly Team"/>
            <consortium name="Broad Institute Sequencing Platform"/>
            <person name="Di Palma F."/>
            <person name="Johnson J."/>
            <person name="Lander E.S."/>
            <person name="Lindblad-Toh K."/>
        </authorList>
    </citation>
    <scope>NUCLEOTIDE SEQUENCE [LARGE SCALE GENOMIC DNA]</scope>
</reference>
<dbReference type="GO" id="GO:0009897">
    <property type="term" value="C:external side of plasma membrane"/>
    <property type="evidence" value="ECO:0007669"/>
    <property type="project" value="TreeGrafter"/>
</dbReference>
<dbReference type="GO" id="GO:0005615">
    <property type="term" value="C:extracellular space"/>
    <property type="evidence" value="ECO:0007669"/>
    <property type="project" value="TreeGrafter"/>
</dbReference>
<sequence length="185" mass="21304">MGVIVIDGIQTVYCDRNSKTLEPRQDWMKKIFDKNAQMLEMFTQQCFVSLPSFFRTQISSLKQQFNQRGGVQILQIISGCEWDENTGEMTGVIKYGWNEEDFFEFDVKTLTWIALNPEALVTKQTWNTDRSVLNENFLTQVCPTWLKMYVDSGNFSLQRTVVPTVSVLQKTPFSLVTCHATGFLS</sequence>
<dbReference type="InParanoid" id="A0A669BFK6"/>
<keyword evidence="1" id="KW-0325">Glycoprotein</keyword>
<dbReference type="OMA" id="IRITHDW"/>
<keyword evidence="4" id="KW-1185">Reference proteome</keyword>
<reference evidence="3" key="3">
    <citation type="submission" date="2025-09" db="UniProtKB">
        <authorList>
            <consortium name="Ensembl"/>
        </authorList>
    </citation>
    <scope>IDENTIFICATION</scope>
</reference>
<proteinExistence type="predicted"/>
<dbReference type="InterPro" id="IPR050208">
    <property type="entry name" value="MHC_class-I_related"/>
</dbReference>
<evidence type="ECO:0000313" key="3">
    <source>
        <dbReference type="Ensembl" id="ENSONIP00000033284.1"/>
    </source>
</evidence>
<dbReference type="PANTHER" id="PTHR16675:SF237">
    <property type="entry name" value="MHC CLASS I ANTIGEN TRANSCRIPT VARIANT 1-RELATED"/>
    <property type="match status" value="1"/>
</dbReference>
<dbReference type="Ensembl" id="ENSONIT00000044874.1">
    <property type="protein sequence ID" value="ENSONIP00000033284.1"/>
    <property type="gene ID" value="ENSONIG00000031381.1"/>
</dbReference>
<dbReference type="InterPro" id="IPR011162">
    <property type="entry name" value="MHC_I/II-like_Ag-recog"/>
</dbReference>
<feature type="domain" description="MHC class I-like antigen recognition-like" evidence="2">
    <location>
        <begin position="7"/>
        <end position="154"/>
    </location>
</feature>
<reference evidence="3" key="2">
    <citation type="submission" date="2025-08" db="UniProtKB">
        <authorList>
            <consortium name="Ensembl"/>
        </authorList>
    </citation>
    <scope>IDENTIFICATION</scope>
</reference>
<dbReference type="InterPro" id="IPR037055">
    <property type="entry name" value="MHC_I-like_Ag-recog_sf"/>
</dbReference>
<dbReference type="SUPFAM" id="SSF54452">
    <property type="entry name" value="MHC antigen-recognition domain"/>
    <property type="match status" value="1"/>
</dbReference>
<dbReference type="GO" id="GO:0006955">
    <property type="term" value="P:immune response"/>
    <property type="evidence" value="ECO:0007669"/>
    <property type="project" value="TreeGrafter"/>
</dbReference>
<dbReference type="GeneTree" id="ENSGT01120000271828"/>
<evidence type="ECO:0000256" key="1">
    <source>
        <dbReference type="ARBA" id="ARBA00023180"/>
    </source>
</evidence>
<name>A0A669BFK6_ORENI</name>
<dbReference type="Pfam" id="PF00129">
    <property type="entry name" value="MHC_I"/>
    <property type="match status" value="1"/>
</dbReference>
<dbReference type="AlphaFoldDB" id="A0A669BFK6"/>
<dbReference type="Gene3D" id="3.30.500.10">
    <property type="entry name" value="MHC class I-like antigen recognition-like"/>
    <property type="match status" value="1"/>
</dbReference>
<accession>A0A669BFK6</accession>
<dbReference type="Proteomes" id="UP000005207">
    <property type="component" value="Linkage group LG22"/>
</dbReference>